<accession>A0AAW2IH62</accession>
<comment type="similarity">
    <text evidence="2 9">Belongs to the Wnt family.</text>
</comment>
<dbReference type="GO" id="GO:0005109">
    <property type="term" value="F:frizzled binding"/>
    <property type="evidence" value="ECO:0007669"/>
    <property type="project" value="TreeGrafter"/>
</dbReference>
<keyword evidence="6 9" id="KW-0879">Wnt signaling pathway</keyword>
<proteinExistence type="inferred from homology"/>
<dbReference type="InterPro" id="IPR005817">
    <property type="entry name" value="Wnt"/>
</dbReference>
<evidence type="ECO:0000256" key="8">
    <source>
        <dbReference type="ARBA" id="ARBA00023288"/>
    </source>
</evidence>
<dbReference type="SMART" id="SM00097">
    <property type="entry name" value="WNT1"/>
    <property type="match status" value="1"/>
</dbReference>
<evidence type="ECO:0000256" key="4">
    <source>
        <dbReference type="ARBA" id="ARBA00022525"/>
    </source>
</evidence>
<feature type="compositionally biased region" description="Basic and acidic residues" evidence="10">
    <location>
        <begin position="109"/>
        <end position="118"/>
    </location>
</feature>
<evidence type="ECO:0000313" key="11">
    <source>
        <dbReference type="EMBL" id="KAL0281158.1"/>
    </source>
</evidence>
<dbReference type="InterPro" id="IPR018161">
    <property type="entry name" value="Wnt_CS"/>
</dbReference>
<dbReference type="GO" id="GO:0060070">
    <property type="term" value="P:canonical Wnt signaling pathway"/>
    <property type="evidence" value="ECO:0007669"/>
    <property type="project" value="TreeGrafter"/>
</dbReference>
<dbReference type="PRINTS" id="PR01349">
    <property type="entry name" value="WNTPROTEIN"/>
</dbReference>
<evidence type="ECO:0000256" key="3">
    <source>
        <dbReference type="ARBA" id="ARBA00022473"/>
    </source>
</evidence>
<evidence type="ECO:0000256" key="2">
    <source>
        <dbReference type="ARBA" id="ARBA00005683"/>
    </source>
</evidence>
<dbReference type="EMBL" id="JARGDH010000001">
    <property type="protein sequence ID" value="KAL0281158.1"/>
    <property type="molecule type" value="Genomic_DNA"/>
</dbReference>
<dbReference type="CDD" id="cd19343">
    <property type="entry name" value="Wnt_Wnt11"/>
    <property type="match status" value="1"/>
</dbReference>
<evidence type="ECO:0000256" key="10">
    <source>
        <dbReference type="SAM" id="MobiDB-lite"/>
    </source>
</evidence>
<dbReference type="GO" id="GO:0060560">
    <property type="term" value="P:developmental growth involved in morphogenesis"/>
    <property type="evidence" value="ECO:0007669"/>
    <property type="project" value="UniProtKB-ARBA"/>
</dbReference>
<name>A0AAW2IH62_9NEOP</name>
<evidence type="ECO:0000256" key="1">
    <source>
        <dbReference type="ARBA" id="ARBA00004498"/>
    </source>
</evidence>
<dbReference type="GO" id="GO:0000902">
    <property type="term" value="P:cell morphogenesis"/>
    <property type="evidence" value="ECO:0007669"/>
    <property type="project" value="UniProtKB-ARBA"/>
</dbReference>
<gene>
    <name evidence="11" type="ORF">PYX00_002230</name>
</gene>
<keyword evidence="3 9" id="KW-0217">Developmental protein</keyword>
<comment type="caution">
    <text evidence="11">The sequence shown here is derived from an EMBL/GenBank/DDBJ whole genome shotgun (WGS) entry which is preliminary data.</text>
</comment>
<dbReference type="AlphaFoldDB" id="A0AAW2IH62"/>
<comment type="subcellular location">
    <subcellularLocation>
        <location evidence="1 9">Secreted</location>
        <location evidence="1 9">Extracellular space</location>
        <location evidence="1 9">Extracellular matrix</location>
    </subcellularLocation>
</comment>
<dbReference type="Pfam" id="PF00110">
    <property type="entry name" value="wnt"/>
    <property type="match status" value="1"/>
</dbReference>
<dbReference type="PANTHER" id="PTHR12027">
    <property type="entry name" value="WNT RELATED"/>
    <property type="match status" value="1"/>
</dbReference>
<feature type="region of interest" description="Disordered" evidence="10">
    <location>
        <begin position="109"/>
        <end position="132"/>
    </location>
</feature>
<reference evidence="11" key="1">
    <citation type="journal article" date="2024" name="Gigascience">
        <title>Chromosome-level genome of the poultry shaft louse Menopon gallinae provides insight into the host-switching and adaptive evolution of parasitic lice.</title>
        <authorList>
            <person name="Xu Y."/>
            <person name="Ma L."/>
            <person name="Liu S."/>
            <person name="Liang Y."/>
            <person name="Liu Q."/>
            <person name="He Z."/>
            <person name="Tian L."/>
            <person name="Duan Y."/>
            <person name="Cai W."/>
            <person name="Li H."/>
            <person name="Song F."/>
        </authorList>
    </citation>
    <scope>NUCLEOTIDE SEQUENCE</scope>
    <source>
        <strain evidence="11">Cailab_2023a</strain>
    </source>
</reference>
<keyword evidence="5" id="KW-0272">Extracellular matrix</keyword>
<dbReference type="GO" id="GO:0007517">
    <property type="term" value="P:muscle organ development"/>
    <property type="evidence" value="ECO:0007669"/>
    <property type="project" value="UniProtKB-ARBA"/>
</dbReference>
<dbReference type="PROSITE" id="PS00246">
    <property type="entry name" value="WNT1"/>
    <property type="match status" value="1"/>
</dbReference>
<dbReference type="GO" id="GO:0005615">
    <property type="term" value="C:extracellular space"/>
    <property type="evidence" value="ECO:0007669"/>
    <property type="project" value="TreeGrafter"/>
</dbReference>
<protein>
    <recommendedName>
        <fullName evidence="9">Protein Wnt</fullName>
    </recommendedName>
</protein>
<keyword evidence="8" id="KW-0449">Lipoprotein</keyword>
<keyword evidence="7" id="KW-1015">Disulfide bond</keyword>
<organism evidence="11">
    <name type="scientific">Menopon gallinae</name>
    <name type="common">poultry shaft louse</name>
    <dbReference type="NCBI Taxonomy" id="328185"/>
    <lineage>
        <taxon>Eukaryota</taxon>
        <taxon>Metazoa</taxon>
        <taxon>Ecdysozoa</taxon>
        <taxon>Arthropoda</taxon>
        <taxon>Hexapoda</taxon>
        <taxon>Insecta</taxon>
        <taxon>Pterygota</taxon>
        <taxon>Neoptera</taxon>
        <taxon>Paraneoptera</taxon>
        <taxon>Psocodea</taxon>
        <taxon>Troctomorpha</taxon>
        <taxon>Phthiraptera</taxon>
        <taxon>Amblycera</taxon>
        <taxon>Menoponidae</taxon>
        <taxon>Menopon</taxon>
    </lineage>
</organism>
<evidence type="ECO:0000256" key="6">
    <source>
        <dbReference type="ARBA" id="ARBA00022687"/>
    </source>
</evidence>
<dbReference type="GO" id="GO:0030182">
    <property type="term" value="P:neuron differentiation"/>
    <property type="evidence" value="ECO:0007669"/>
    <property type="project" value="TreeGrafter"/>
</dbReference>
<sequence length="321" mass="35874">MTHIAKAAEQTFQTCQLLFEKRRWNCSTLLTAPNYSADLTTGTREQAFVYALSSASIAYTISKACASGGLFNCSCSAHPKDPPNGNFKWGGCGDNIRWAIQFGKHFTDSVERKNERKSGGKKKRGSLTARMSEHSADVISMGGTGRMQSKSYLAVVNLQNNRAGRKAIEMSLKMQCKCHGVSGSCIIKICWKALPKFIEVGERLQKKYGSSVEVIPRKIGYGRKLMPIGPSQHYYNGDDLVYVTKSPDYCLRDERTGSLGTRGRPCNKTSNDYDSCEIMCCGRGYVTLTVQKIERCKCKFHWCCTVVCKKCMYWVDTHICN</sequence>
<dbReference type="InterPro" id="IPR043158">
    <property type="entry name" value="Wnt_C"/>
</dbReference>
<keyword evidence="4" id="KW-0964">Secreted</keyword>
<dbReference type="FunFam" id="3.30.2460.20:FF:000001">
    <property type="entry name" value="Wnt homolog"/>
    <property type="match status" value="1"/>
</dbReference>
<dbReference type="GO" id="GO:0045165">
    <property type="term" value="P:cell fate commitment"/>
    <property type="evidence" value="ECO:0007669"/>
    <property type="project" value="TreeGrafter"/>
</dbReference>
<evidence type="ECO:0000256" key="9">
    <source>
        <dbReference type="RuleBase" id="RU003500"/>
    </source>
</evidence>
<dbReference type="PANTHER" id="PTHR12027:SF102">
    <property type="entry name" value="PROTEIN WNT"/>
    <property type="match status" value="1"/>
</dbReference>
<evidence type="ECO:0000256" key="7">
    <source>
        <dbReference type="ARBA" id="ARBA00023157"/>
    </source>
</evidence>
<dbReference type="GO" id="GO:0005125">
    <property type="term" value="F:cytokine activity"/>
    <property type="evidence" value="ECO:0007669"/>
    <property type="project" value="TreeGrafter"/>
</dbReference>
<dbReference type="Gene3D" id="3.30.2460.20">
    <property type="match status" value="1"/>
</dbReference>
<comment type="function">
    <text evidence="9">Ligand for members of the frizzled family of seven transmembrane receptors.</text>
</comment>
<evidence type="ECO:0000256" key="5">
    <source>
        <dbReference type="ARBA" id="ARBA00022530"/>
    </source>
</evidence>